<comment type="caution">
    <text evidence="1">The sequence shown here is derived from an EMBL/GenBank/DDBJ whole genome shotgun (WGS) entry which is preliminary data.</text>
</comment>
<accession>A0ACA9SNK3</accession>
<proteinExistence type="predicted"/>
<feature type="non-terminal residue" evidence="1">
    <location>
        <position position="1"/>
    </location>
</feature>
<dbReference type="Proteomes" id="UP000789920">
    <property type="component" value="Unassembled WGS sequence"/>
</dbReference>
<gene>
    <name evidence="1" type="ORF">RPERSI_LOCUS33391</name>
</gene>
<keyword evidence="2" id="KW-1185">Reference proteome</keyword>
<protein>
    <submittedName>
        <fullName evidence="1">18259_t:CDS:1</fullName>
    </submittedName>
</protein>
<name>A0ACA9SNK3_9GLOM</name>
<reference evidence="1" key="1">
    <citation type="submission" date="2021-06" db="EMBL/GenBank/DDBJ databases">
        <authorList>
            <person name="Kallberg Y."/>
            <person name="Tangrot J."/>
            <person name="Rosling A."/>
        </authorList>
    </citation>
    <scope>NUCLEOTIDE SEQUENCE</scope>
    <source>
        <strain evidence="1">MA461A</strain>
    </source>
</reference>
<sequence length="63" mass="7105">TMSLPNILSKASKRNLRKKELRTIKKAKIEKSDSPIVGEGDSTLNSSANQNEERTNIFYDPLK</sequence>
<evidence type="ECO:0000313" key="1">
    <source>
        <dbReference type="EMBL" id="CAG8844861.1"/>
    </source>
</evidence>
<evidence type="ECO:0000313" key="2">
    <source>
        <dbReference type="Proteomes" id="UP000789920"/>
    </source>
</evidence>
<organism evidence="1 2">
    <name type="scientific">Racocetra persica</name>
    <dbReference type="NCBI Taxonomy" id="160502"/>
    <lineage>
        <taxon>Eukaryota</taxon>
        <taxon>Fungi</taxon>
        <taxon>Fungi incertae sedis</taxon>
        <taxon>Mucoromycota</taxon>
        <taxon>Glomeromycotina</taxon>
        <taxon>Glomeromycetes</taxon>
        <taxon>Diversisporales</taxon>
        <taxon>Gigasporaceae</taxon>
        <taxon>Racocetra</taxon>
    </lineage>
</organism>
<feature type="non-terminal residue" evidence="1">
    <location>
        <position position="63"/>
    </location>
</feature>
<dbReference type="EMBL" id="CAJVQC010144327">
    <property type="protein sequence ID" value="CAG8844861.1"/>
    <property type="molecule type" value="Genomic_DNA"/>
</dbReference>